<keyword evidence="4 6" id="KW-1133">Transmembrane helix</keyword>
<evidence type="ECO:0000313" key="7">
    <source>
        <dbReference type="EMBL" id="WXB96094.1"/>
    </source>
</evidence>
<dbReference type="PIRSF" id="PIRSF005859">
    <property type="entry name" value="PBR"/>
    <property type="match status" value="1"/>
</dbReference>
<keyword evidence="8" id="KW-1185">Reference proteome</keyword>
<organism evidence="7 8">
    <name type="scientific">Metabacillus sediminis</name>
    <dbReference type="NCBI Taxonomy" id="3117746"/>
    <lineage>
        <taxon>Bacteria</taxon>
        <taxon>Bacillati</taxon>
        <taxon>Bacillota</taxon>
        <taxon>Bacilli</taxon>
        <taxon>Bacillales</taxon>
        <taxon>Bacillaceae</taxon>
        <taxon>Metabacillus</taxon>
    </lineage>
</organism>
<evidence type="ECO:0000256" key="2">
    <source>
        <dbReference type="ARBA" id="ARBA00007524"/>
    </source>
</evidence>
<reference evidence="7 8" key="1">
    <citation type="submission" date="2024-02" db="EMBL/GenBank/DDBJ databases">
        <title>Seven novel Bacillus-like species.</title>
        <authorList>
            <person name="Liu G."/>
        </authorList>
    </citation>
    <scope>NUCLEOTIDE SEQUENCE [LARGE SCALE GENOMIC DNA]</scope>
    <source>
        <strain evidence="7 8">FJAT-52054</strain>
    </source>
</reference>
<dbReference type="InterPro" id="IPR004307">
    <property type="entry name" value="TspO_MBR"/>
</dbReference>
<accession>A0ABZ2NEY9</accession>
<evidence type="ECO:0000256" key="1">
    <source>
        <dbReference type="ARBA" id="ARBA00004141"/>
    </source>
</evidence>
<name>A0ABZ2NEY9_9BACI</name>
<comment type="subcellular location">
    <subcellularLocation>
        <location evidence="1">Membrane</location>
        <topology evidence="1">Multi-pass membrane protein</topology>
    </subcellularLocation>
</comment>
<dbReference type="EMBL" id="CP147407">
    <property type="protein sequence ID" value="WXB96094.1"/>
    <property type="molecule type" value="Genomic_DNA"/>
</dbReference>
<protein>
    <submittedName>
        <fullName evidence="7">TspO/MBR family protein</fullName>
    </submittedName>
</protein>
<feature type="transmembrane region" description="Helical" evidence="6">
    <location>
        <begin position="129"/>
        <end position="150"/>
    </location>
</feature>
<feature type="transmembrane region" description="Helical" evidence="6">
    <location>
        <begin position="44"/>
        <end position="62"/>
    </location>
</feature>
<evidence type="ECO:0000313" key="8">
    <source>
        <dbReference type="Proteomes" id="UP001377337"/>
    </source>
</evidence>
<feature type="transmembrane region" description="Helical" evidence="6">
    <location>
        <begin position="5"/>
        <end position="24"/>
    </location>
</feature>
<dbReference type="RefSeq" id="WP_035409889.1">
    <property type="nucleotide sequence ID" value="NZ_CP147407.1"/>
</dbReference>
<evidence type="ECO:0000256" key="5">
    <source>
        <dbReference type="ARBA" id="ARBA00023136"/>
    </source>
</evidence>
<dbReference type="Pfam" id="PF03073">
    <property type="entry name" value="TspO_MBR"/>
    <property type="match status" value="1"/>
</dbReference>
<dbReference type="Proteomes" id="UP001377337">
    <property type="component" value="Chromosome"/>
</dbReference>
<proteinExistence type="inferred from homology"/>
<gene>
    <name evidence="7" type="ORF">WCV65_16225</name>
</gene>
<dbReference type="PANTHER" id="PTHR10057:SF0">
    <property type="entry name" value="TRANSLOCATOR PROTEIN"/>
    <property type="match status" value="1"/>
</dbReference>
<evidence type="ECO:0000256" key="4">
    <source>
        <dbReference type="ARBA" id="ARBA00022989"/>
    </source>
</evidence>
<feature type="transmembrane region" description="Helical" evidence="6">
    <location>
        <begin position="74"/>
        <end position="95"/>
    </location>
</feature>
<keyword evidence="3 6" id="KW-0812">Transmembrane</keyword>
<feature type="transmembrane region" description="Helical" evidence="6">
    <location>
        <begin position="101"/>
        <end position="122"/>
    </location>
</feature>
<dbReference type="PANTHER" id="PTHR10057">
    <property type="entry name" value="PERIPHERAL-TYPE BENZODIAZEPINE RECEPTOR"/>
    <property type="match status" value="1"/>
</dbReference>
<comment type="similarity">
    <text evidence="2">Belongs to the TspO/BZRP family.</text>
</comment>
<dbReference type="Gene3D" id="1.20.1260.100">
    <property type="entry name" value="TspO/MBR protein"/>
    <property type="match status" value="1"/>
</dbReference>
<evidence type="ECO:0000256" key="3">
    <source>
        <dbReference type="ARBA" id="ARBA00022692"/>
    </source>
</evidence>
<dbReference type="InterPro" id="IPR038330">
    <property type="entry name" value="TspO/MBR-related_sf"/>
</dbReference>
<sequence>MVRSILIFVITYALFLISGFLFQIDQSWYDALNKPAWTPAGGTIGMIWSILFACIAASITIIDRKAGGLNNLKPAFWIILIVNYLSNQLFSFFQFSQKNLGLATIDCAIVAISAIILTVFALNIRKIAGILLVPYVLWTSFATFLSFMFYSMNL</sequence>
<keyword evidence="5 6" id="KW-0472">Membrane</keyword>
<evidence type="ECO:0000256" key="6">
    <source>
        <dbReference type="SAM" id="Phobius"/>
    </source>
</evidence>
<dbReference type="CDD" id="cd15904">
    <property type="entry name" value="TSPO_MBR"/>
    <property type="match status" value="1"/>
</dbReference>